<organism evidence="1 2">
    <name type="scientific">Eumeta variegata</name>
    <name type="common">Bagworm moth</name>
    <name type="synonym">Eumeta japonica</name>
    <dbReference type="NCBI Taxonomy" id="151549"/>
    <lineage>
        <taxon>Eukaryota</taxon>
        <taxon>Metazoa</taxon>
        <taxon>Ecdysozoa</taxon>
        <taxon>Arthropoda</taxon>
        <taxon>Hexapoda</taxon>
        <taxon>Insecta</taxon>
        <taxon>Pterygota</taxon>
        <taxon>Neoptera</taxon>
        <taxon>Endopterygota</taxon>
        <taxon>Lepidoptera</taxon>
        <taxon>Glossata</taxon>
        <taxon>Ditrysia</taxon>
        <taxon>Tineoidea</taxon>
        <taxon>Psychidae</taxon>
        <taxon>Oiketicinae</taxon>
        <taxon>Eumeta</taxon>
    </lineage>
</organism>
<comment type="caution">
    <text evidence="1">The sequence shown here is derived from an EMBL/GenBank/DDBJ whole genome shotgun (WGS) entry which is preliminary data.</text>
</comment>
<evidence type="ECO:0000313" key="1">
    <source>
        <dbReference type="EMBL" id="GBO98729.1"/>
    </source>
</evidence>
<proteinExistence type="predicted"/>
<sequence length="131" mass="14800">MPRILTAITIRNGGAGRRVRRDGRPTCIIYLGQRSRALAGTGRNSERARSRARLRREGVMLSTKEISEFVMHNMLLCSEFVQAAPAMQRAGRPAVARLRVDLQFVTKTSRRSRRQTCECICTDITLRGLKI</sequence>
<reference evidence="1 2" key="1">
    <citation type="journal article" date="2019" name="Commun. Biol.">
        <title>The bagworm genome reveals a unique fibroin gene that provides high tensile strength.</title>
        <authorList>
            <person name="Kono N."/>
            <person name="Nakamura H."/>
            <person name="Ohtoshi R."/>
            <person name="Tomita M."/>
            <person name="Numata K."/>
            <person name="Arakawa K."/>
        </authorList>
    </citation>
    <scope>NUCLEOTIDE SEQUENCE [LARGE SCALE GENOMIC DNA]</scope>
</reference>
<dbReference type="AlphaFoldDB" id="A0A4C1SCC1"/>
<gene>
    <name evidence="1" type="ORF">EVAR_231_1</name>
</gene>
<dbReference type="Proteomes" id="UP000299102">
    <property type="component" value="Unassembled WGS sequence"/>
</dbReference>
<dbReference type="EMBL" id="BGZK01000001">
    <property type="protein sequence ID" value="GBO98729.1"/>
    <property type="molecule type" value="Genomic_DNA"/>
</dbReference>
<protein>
    <submittedName>
        <fullName evidence="1">Uncharacterized protein</fullName>
    </submittedName>
</protein>
<keyword evidence="2" id="KW-1185">Reference proteome</keyword>
<name>A0A4C1SCC1_EUMVA</name>
<accession>A0A4C1SCC1</accession>
<evidence type="ECO:0000313" key="2">
    <source>
        <dbReference type="Proteomes" id="UP000299102"/>
    </source>
</evidence>